<keyword evidence="5" id="KW-1185">Reference proteome</keyword>
<sequence>MPRRENKERIIPKQNKALVAGICSCQLTVVLSLVAFIYLSVAIYMPSFRAFKSGFETIPVTCQTVETVMINNCSWASCGEWCLTKTTGFCPQIHVTVRKNGTDMILENCSRMSRSSCPPAKPETLHKYNCNNGKECNSLTGLFNCSLGHCINISQIYLCDYKTESIFIDSEKDNTKLNGFFECKNSRCAKIKKAMTCDRYCQKITTSGMNVYISYDNDVYSLDCQKMFSDEESKKEIWSEERYSDVLFVSCTKVDKVDNMTLRGNDCINGTLVPESSIPTPFINHTLFWTIYHNSTKSFDTTDEFLPDQKSLTIYNISRLYINLDGCVNTLKGECKEFLSTHGKDGRNRTAYSRFPCFYNKENSAKAIARFDLDKTWREFLIALVIPSVFFIISFVTLIMITRSVKVGEDTVLRCELFENARVRHRNRVTITKEVIKEFDNEEEYEFEEMGGENQKNNVRKSQGNNGGAMVL</sequence>
<gene>
    <name evidence="4" type="primary">8231449</name>
    <name evidence="3" type="ORF">Phum_PHUM488170</name>
</gene>
<organism>
    <name type="scientific">Pediculus humanus subsp. corporis</name>
    <name type="common">Body louse</name>
    <dbReference type="NCBI Taxonomy" id="121224"/>
    <lineage>
        <taxon>Eukaryota</taxon>
        <taxon>Metazoa</taxon>
        <taxon>Ecdysozoa</taxon>
        <taxon>Arthropoda</taxon>
        <taxon>Hexapoda</taxon>
        <taxon>Insecta</taxon>
        <taxon>Pterygota</taxon>
        <taxon>Neoptera</taxon>
        <taxon>Paraneoptera</taxon>
        <taxon>Psocodea</taxon>
        <taxon>Troctomorpha</taxon>
        <taxon>Phthiraptera</taxon>
        <taxon>Anoplura</taxon>
        <taxon>Pediculidae</taxon>
        <taxon>Pediculus</taxon>
    </lineage>
</organism>
<feature type="compositionally biased region" description="Polar residues" evidence="1">
    <location>
        <begin position="455"/>
        <end position="464"/>
    </location>
</feature>
<dbReference type="GO" id="GO:0017080">
    <property type="term" value="F:sodium channel regulator activity"/>
    <property type="evidence" value="ECO:0007669"/>
    <property type="project" value="TreeGrafter"/>
</dbReference>
<dbReference type="VEuPathDB" id="VectorBase:PHUM488170"/>
<dbReference type="GO" id="GO:0005886">
    <property type="term" value="C:plasma membrane"/>
    <property type="evidence" value="ECO:0007669"/>
    <property type="project" value="TreeGrafter"/>
</dbReference>
<dbReference type="CTD" id="8231449"/>
<evidence type="ECO:0000256" key="1">
    <source>
        <dbReference type="SAM" id="MobiDB-lite"/>
    </source>
</evidence>
<reference evidence="4" key="3">
    <citation type="submission" date="2020-05" db="UniProtKB">
        <authorList>
            <consortium name="EnsemblMetazoa"/>
        </authorList>
    </citation>
    <scope>IDENTIFICATION</scope>
    <source>
        <strain evidence="4">USDA</strain>
    </source>
</reference>
<dbReference type="FunCoup" id="E0VWK2">
    <property type="interactions" value="23"/>
</dbReference>
<reference evidence="3" key="2">
    <citation type="submission" date="2007-04" db="EMBL/GenBank/DDBJ databases">
        <title>The genome of the human body louse.</title>
        <authorList>
            <consortium name="The Human Body Louse Genome Consortium"/>
            <person name="Kirkness E."/>
            <person name="Walenz B."/>
            <person name="Hass B."/>
            <person name="Bruggner R."/>
            <person name="Strausberg R."/>
        </authorList>
    </citation>
    <scope>NUCLEOTIDE SEQUENCE</scope>
    <source>
        <strain evidence="3">USDA</strain>
    </source>
</reference>
<dbReference type="STRING" id="121224.E0VWK2"/>
<keyword evidence="2" id="KW-1133">Transmembrane helix</keyword>
<dbReference type="Proteomes" id="UP000009046">
    <property type="component" value="Unassembled WGS sequence"/>
</dbReference>
<evidence type="ECO:0000313" key="3">
    <source>
        <dbReference type="EMBL" id="EEB17758.1"/>
    </source>
</evidence>
<name>E0VWK2_PEDHC</name>
<dbReference type="AlphaFoldDB" id="E0VWK2"/>
<dbReference type="EMBL" id="AAZO01005916">
    <property type="status" value="NOT_ANNOTATED_CDS"/>
    <property type="molecule type" value="Genomic_DNA"/>
</dbReference>
<dbReference type="EMBL" id="DS235822">
    <property type="protein sequence ID" value="EEB17758.1"/>
    <property type="molecule type" value="Genomic_DNA"/>
</dbReference>
<dbReference type="HOGENOM" id="CLU_615831_0_0_1"/>
<dbReference type="Pfam" id="PF16972">
    <property type="entry name" value="TipE"/>
    <property type="match status" value="1"/>
</dbReference>
<dbReference type="KEGG" id="phu:Phum_PHUM488170"/>
<dbReference type="RefSeq" id="XP_002430496.1">
    <property type="nucleotide sequence ID" value="XM_002430451.1"/>
</dbReference>
<evidence type="ECO:0000256" key="2">
    <source>
        <dbReference type="SAM" id="Phobius"/>
    </source>
</evidence>
<dbReference type="OrthoDB" id="6349518at2759"/>
<dbReference type="OMA" id="QKFLPNQ"/>
<dbReference type="InParanoid" id="E0VWK2"/>
<feature type="region of interest" description="Disordered" evidence="1">
    <location>
        <begin position="449"/>
        <end position="472"/>
    </location>
</feature>
<accession>E0VWK2</accession>
<keyword evidence="2" id="KW-0472">Membrane</keyword>
<reference evidence="3" key="1">
    <citation type="submission" date="2007-04" db="EMBL/GenBank/DDBJ databases">
        <title>Annotation of Pediculus humanus corporis strain USDA.</title>
        <authorList>
            <person name="Kirkness E."/>
            <person name="Hannick L."/>
            <person name="Hass B."/>
            <person name="Bruggner R."/>
            <person name="Lawson D."/>
            <person name="Bidwell S."/>
            <person name="Joardar V."/>
            <person name="Caler E."/>
            <person name="Walenz B."/>
            <person name="Inman J."/>
            <person name="Schobel S."/>
            <person name="Galinsky K."/>
            <person name="Amedeo P."/>
            <person name="Strausberg R."/>
        </authorList>
    </citation>
    <scope>NUCLEOTIDE SEQUENCE</scope>
    <source>
        <strain evidence="3">USDA</strain>
    </source>
</reference>
<keyword evidence="2" id="KW-0812">Transmembrane</keyword>
<dbReference type="PANTHER" id="PTHR12335:SF3">
    <property type="entry name" value="IP11896P"/>
    <property type="match status" value="1"/>
</dbReference>
<proteinExistence type="predicted"/>
<feature type="transmembrane region" description="Helical" evidence="2">
    <location>
        <begin position="380"/>
        <end position="401"/>
    </location>
</feature>
<dbReference type="GO" id="GO:0002028">
    <property type="term" value="P:regulation of sodium ion transport"/>
    <property type="evidence" value="ECO:0007669"/>
    <property type="project" value="TreeGrafter"/>
</dbReference>
<dbReference type="GeneID" id="8231449"/>
<dbReference type="eggNOG" id="ENOG502QYEG">
    <property type="taxonomic scope" value="Eukaryota"/>
</dbReference>
<dbReference type="PANTHER" id="PTHR12335">
    <property type="entry name" value="TIPE PROTEIN TEMPERATURE-INDUCED PARALYTIC E"/>
    <property type="match status" value="1"/>
</dbReference>
<dbReference type="InterPro" id="IPR031578">
    <property type="entry name" value="TipE"/>
</dbReference>
<evidence type="ECO:0000313" key="5">
    <source>
        <dbReference type="Proteomes" id="UP000009046"/>
    </source>
</evidence>
<dbReference type="EnsemblMetazoa" id="PHUM488170-RA">
    <property type="protein sequence ID" value="PHUM488170-PA"/>
    <property type="gene ID" value="PHUM488170"/>
</dbReference>
<feature type="transmembrane region" description="Helical" evidence="2">
    <location>
        <begin position="21"/>
        <end position="45"/>
    </location>
</feature>
<evidence type="ECO:0000313" key="4">
    <source>
        <dbReference type="EnsemblMetazoa" id="PHUM488170-PA"/>
    </source>
</evidence>
<protein>
    <submittedName>
        <fullName evidence="3 4">Uncharacterized protein</fullName>
    </submittedName>
</protein>